<evidence type="ECO:0000313" key="9">
    <source>
        <dbReference type="Proteomes" id="UP000256690"/>
    </source>
</evidence>
<accession>A0A3D8SJL9</accession>
<dbReference type="InterPro" id="IPR010107">
    <property type="entry name" value="Glutamate_decarboxylase"/>
</dbReference>
<evidence type="ECO:0000256" key="2">
    <source>
        <dbReference type="ARBA" id="ARBA00009533"/>
    </source>
</evidence>
<dbReference type="RefSeq" id="XP_026606010.1">
    <property type="nucleotide sequence ID" value="XM_026745144.1"/>
</dbReference>
<dbReference type="OrthoDB" id="5152799at2759"/>
<dbReference type="PANTHER" id="PTHR43321">
    <property type="entry name" value="GLUTAMATE DECARBOXYLASE"/>
    <property type="match status" value="1"/>
</dbReference>
<evidence type="ECO:0000256" key="3">
    <source>
        <dbReference type="ARBA" id="ARBA00012421"/>
    </source>
</evidence>
<dbReference type="PANTHER" id="PTHR43321:SF6">
    <property type="entry name" value="GLUTAMATE DECARBOXYLASE"/>
    <property type="match status" value="1"/>
</dbReference>
<dbReference type="GO" id="GO:0005829">
    <property type="term" value="C:cytosol"/>
    <property type="evidence" value="ECO:0007669"/>
    <property type="project" value="TreeGrafter"/>
</dbReference>
<feature type="compositionally biased region" description="Basic and acidic residues" evidence="7">
    <location>
        <begin position="1"/>
        <end position="19"/>
    </location>
</feature>
<proteinExistence type="inferred from homology"/>
<sequence>MAPRPRDPACRTPLPEHRMNKSPSALQLEDEIPENETLPAYALGRIQNQLALDVGPARNHGSFVTTHMEPQAEQLMVETLSKNLINYESNPATSKIEKLCIKIIARLFYAPLQGSQDAVGTSTAGSSEAILLATLAMKKRWAGNARLPGNSAVQVCWKKAASYFDIEERYVYCTKDRNTIDPDEAIKLVDENTIGICSILGTTYTGEHEDTKAINDLLVARNLDVPIHLDAASGDFVAPFLHPELVWVSDLKKSRQLMYPVTSMGLSTRESGGPSGAMQNTGLESLYFITTISAQIRHSSISTSREVPPMSSGSTTISFV</sequence>
<dbReference type="Gene3D" id="3.40.640.10">
    <property type="entry name" value="Type I PLP-dependent aspartate aminotransferase-like (Major domain)"/>
    <property type="match status" value="1"/>
</dbReference>
<dbReference type="EMBL" id="PVWQ01000003">
    <property type="protein sequence ID" value="RDW86486.1"/>
    <property type="molecule type" value="Genomic_DNA"/>
</dbReference>
<evidence type="ECO:0000313" key="8">
    <source>
        <dbReference type="EMBL" id="RDW86486.1"/>
    </source>
</evidence>
<comment type="cofactor">
    <cofactor evidence="1 6">
        <name>pyridoxal 5'-phosphate</name>
        <dbReference type="ChEBI" id="CHEBI:597326"/>
    </cofactor>
</comment>
<organism evidence="8 9">
    <name type="scientific">Aspergillus mulundensis</name>
    <dbReference type="NCBI Taxonomy" id="1810919"/>
    <lineage>
        <taxon>Eukaryota</taxon>
        <taxon>Fungi</taxon>
        <taxon>Dikarya</taxon>
        <taxon>Ascomycota</taxon>
        <taxon>Pezizomycotina</taxon>
        <taxon>Eurotiomycetes</taxon>
        <taxon>Eurotiomycetidae</taxon>
        <taxon>Eurotiales</taxon>
        <taxon>Aspergillaceae</taxon>
        <taxon>Aspergillus</taxon>
        <taxon>Aspergillus subgen. Nidulantes</taxon>
    </lineage>
</organism>
<dbReference type="GO" id="GO:0030170">
    <property type="term" value="F:pyridoxal phosphate binding"/>
    <property type="evidence" value="ECO:0007669"/>
    <property type="project" value="InterPro"/>
</dbReference>
<reference evidence="8 9" key="1">
    <citation type="journal article" date="2018" name="IMA Fungus">
        <title>IMA Genome-F 9: Draft genome sequence of Annulohypoxylon stygium, Aspergillus mulundensis, Berkeleyomyces basicola (syn. Thielaviopsis basicola), Ceratocystis smalleyi, two Cercospora beticola strains, Coleophoma cylindrospora, Fusarium fracticaudum, Phialophora cf. hyalina, and Morchella septimelata.</title>
        <authorList>
            <person name="Wingfield B.D."/>
            <person name="Bills G.F."/>
            <person name="Dong Y."/>
            <person name="Huang W."/>
            <person name="Nel W.J."/>
            <person name="Swalarsk-Parry B.S."/>
            <person name="Vaghefi N."/>
            <person name="Wilken P.M."/>
            <person name="An Z."/>
            <person name="de Beer Z.W."/>
            <person name="De Vos L."/>
            <person name="Chen L."/>
            <person name="Duong T.A."/>
            <person name="Gao Y."/>
            <person name="Hammerbacher A."/>
            <person name="Kikkert J.R."/>
            <person name="Li Y."/>
            <person name="Li H."/>
            <person name="Li K."/>
            <person name="Li Q."/>
            <person name="Liu X."/>
            <person name="Ma X."/>
            <person name="Naidoo K."/>
            <person name="Pethybridge S.J."/>
            <person name="Sun J."/>
            <person name="Steenkamp E.T."/>
            <person name="van der Nest M.A."/>
            <person name="van Wyk S."/>
            <person name="Wingfield M.J."/>
            <person name="Xiong C."/>
            <person name="Yue Q."/>
            <person name="Zhang X."/>
        </authorList>
    </citation>
    <scope>NUCLEOTIDE SEQUENCE [LARGE SCALE GENOMIC DNA]</scope>
    <source>
        <strain evidence="8 9">DSM 5745</strain>
    </source>
</reference>
<name>A0A3D8SJL9_9EURO</name>
<evidence type="ECO:0000256" key="4">
    <source>
        <dbReference type="ARBA" id="ARBA00022898"/>
    </source>
</evidence>
<dbReference type="AlphaFoldDB" id="A0A3D8SJL9"/>
<evidence type="ECO:0000256" key="6">
    <source>
        <dbReference type="RuleBase" id="RU000382"/>
    </source>
</evidence>
<dbReference type="Proteomes" id="UP000256690">
    <property type="component" value="Unassembled WGS sequence"/>
</dbReference>
<keyword evidence="5 6" id="KW-0456">Lyase</keyword>
<keyword evidence="9" id="KW-1185">Reference proteome</keyword>
<dbReference type="STRING" id="1810919.A0A3D8SJL9"/>
<dbReference type="GO" id="GO:0006538">
    <property type="term" value="P:L-glutamate catabolic process"/>
    <property type="evidence" value="ECO:0007669"/>
    <property type="project" value="TreeGrafter"/>
</dbReference>
<dbReference type="InterPro" id="IPR002129">
    <property type="entry name" value="PyrdxlP-dep_de-COase"/>
</dbReference>
<dbReference type="InterPro" id="IPR015424">
    <property type="entry name" value="PyrdxlP-dep_Trfase"/>
</dbReference>
<dbReference type="GO" id="GO:0004351">
    <property type="term" value="F:glutamate decarboxylase activity"/>
    <property type="evidence" value="ECO:0007669"/>
    <property type="project" value="UniProtKB-EC"/>
</dbReference>
<evidence type="ECO:0000256" key="1">
    <source>
        <dbReference type="ARBA" id="ARBA00001933"/>
    </source>
</evidence>
<comment type="similarity">
    <text evidence="2 6">Belongs to the group II decarboxylase family.</text>
</comment>
<gene>
    <name evidence="8" type="ORF">DSM5745_03128</name>
</gene>
<dbReference type="InterPro" id="IPR015421">
    <property type="entry name" value="PyrdxlP-dep_Trfase_major"/>
</dbReference>
<evidence type="ECO:0000256" key="5">
    <source>
        <dbReference type="ARBA" id="ARBA00023239"/>
    </source>
</evidence>
<dbReference type="Pfam" id="PF00282">
    <property type="entry name" value="Pyridoxal_deC"/>
    <property type="match status" value="1"/>
</dbReference>
<comment type="caution">
    <text evidence="8">The sequence shown here is derived from an EMBL/GenBank/DDBJ whole genome shotgun (WGS) entry which is preliminary data.</text>
</comment>
<dbReference type="SUPFAM" id="SSF53383">
    <property type="entry name" value="PLP-dependent transferases"/>
    <property type="match status" value="1"/>
</dbReference>
<dbReference type="GeneID" id="38113498"/>
<dbReference type="EC" id="4.1.1.15" evidence="3"/>
<evidence type="ECO:0000256" key="7">
    <source>
        <dbReference type="SAM" id="MobiDB-lite"/>
    </source>
</evidence>
<protein>
    <recommendedName>
        <fullName evidence="3">glutamate decarboxylase</fullName>
        <ecNumber evidence="3">4.1.1.15</ecNumber>
    </recommendedName>
</protein>
<feature type="region of interest" description="Disordered" evidence="7">
    <location>
        <begin position="1"/>
        <end position="26"/>
    </location>
</feature>
<keyword evidence="4 6" id="KW-0663">Pyridoxal phosphate</keyword>